<accession>A0A3M9NQE0</accession>
<feature type="chain" id="PRO_5018314730" evidence="1">
    <location>
        <begin position="21"/>
        <end position="150"/>
    </location>
</feature>
<dbReference type="AlphaFoldDB" id="A0A3M9NQE0"/>
<evidence type="ECO:0000256" key="1">
    <source>
        <dbReference type="SAM" id="SignalP"/>
    </source>
</evidence>
<gene>
    <name evidence="2" type="ORF">EFY79_01530</name>
</gene>
<evidence type="ECO:0000313" key="2">
    <source>
        <dbReference type="EMBL" id="RNI40009.1"/>
    </source>
</evidence>
<dbReference type="OrthoDB" id="1447972at2"/>
<reference evidence="2 3" key="1">
    <citation type="submission" date="2018-11" db="EMBL/GenBank/DDBJ databases">
        <title>Draft genome sequence of Ferruginibacter sp. BO-59.</title>
        <authorList>
            <person name="Im W.T."/>
        </authorList>
    </citation>
    <scope>NUCLEOTIDE SEQUENCE [LARGE SCALE GENOMIC DNA]</scope>
    <source>
        <strain evidence="2 3">BO-59</strain>
    </source>
</reference>
<dbReference type="EMBL" id="RJJR01000001">
    <property type="protein sequence ID" value="RNI40009.1"/>
    <property type="molecule type" value="Genomic_DNA"/>
</dbReference>
<feature type="signal peptide" evidence="1">
    <location>
        <begin position="1"/>
        <end position="20"/>
    </location>
</feature>
<name>A0A3M9NQE0_9BACT</name>
<keyword evidence="3" id="KW-1185">Reference proteome</keyword>
<organism evidence="2 3">
    <name type="scientific">Hanamia caeni</name>
    <dbReference type="NCBI Taxonomy" id="2294116"/>
    <lineage>
        <taxon>Bacteria</taxon>
        <taxon>Pseudomonadati</taxon>
        <taxon>Bacteroidota</taxon>
        <taxon>Chitinophagia</taxon>
        <taxon>Chitinophagales</taxon>
        <taxon>Chitinophagaceae</taxon>
        <taxon>Hanamia</taxon>
    </lineage>
</organism>
<comment type="caution">
    <text evidence="2">The sequence shown here is derived from an EMBL/GenBank/DDBJ whole genome shotgun (WGS) entry which is preliminary data.</text>
</comment>
<protein>
    <submittedName>
        <fullName evidence="2">Uncharacterized protein</fullName>
    </submittedName>
</protein>
<sequence>MKIICLFFFAALLSSFTSTGQVKNGQQQPNIVPRTSIKPAADSIKMAIDDAKSSFNTLFKTHKDTATIAISNIEYEDSNLANLKENLKKLKGVKSVSEEYKSSNALLKIPFKGKPTDLWDELPASVKAPFRLVEAGDNFISLKFKNDKDN</sequence>
<proteinExistence type="predicted"/>
<keyword evidence="1" id="KW-0732">Signal</keyword>
<dbReference type="Proteomes" id="UP000267223">
    <property type="component" value="Unassembled WGS sequence"/>
</dbReference>
<dbReference type="RefSeq" id="WP_123118900.1">
    <property type="nucleotide sequence ID" value="NZ_RJJR01000001.1"/>
</dbReference>
<evidence type="ECO:0000313" key="3">
    <source>
        <dbReference type="Proteomes" id="UP000267223"/>
    </source>
</evidence>